<dbReference type="EMBL" id="CP019914">
    <property type="protein sequence ID" value="ASJ21264.1"/>
    <property type="molecule type" value="Genomic_DNA"/>
</dbReference>
<accession>A0AAC9TUX3</accession>
<reference evidence="2 3" key="1">
    <citation type="submission" date="2017-02" db="EMBL/GenBank/DDBJ databases">
        <title>Complete genome sequence of Brachyspira hampsonii genomovar I strain NSH-16 (ATCC BAA-2463).</title>
        <authorList>
            <person name="Mirajkar N.S."/>
            <person name="Gebhart C.J."/>
        </authorList>
    </citation>
    <scope>NUCLEOTIDE SEQUENCE [LARGE SCALE GENOMIC DNA]</scope>
    <source>
        <strain evidence="2 3">NSH-16</strain>
    </source>
</reference>
<protein>
    <submittedName>
        <fullName evidence="2">Cell surface protein</fullName>
    </submittedName>
</protein>
<dbReference type="InterPro" id="IPR008838">
    <property type="entry name" value="Variable_surface_protein_TREHY"/>
</dbReference>
<keyword evidence="3" id="KW-1185">Reference proteome</keyword>
<evidence type="ECO:0000313" key="3">
    <source>
        <dbReference type="Proteomes" id="UP000264880"/>
    </source>
</evidence>
<feature type="signal peptide" evidence="1">
    <location>
        <begin position="1"/>
        <end position="19"/>
    </location>
</feature>
<evidence type="ECO:0000313" key="2">
    <source>
        <dbReference type="EMBL" id="ASJ21264.1"/>
    </source>
</evidence>
<feature type="chain" id="PRO_5042043973" evidence="1">
    <location>
        <begin position="20"/>
        <end position="401"/>
    </location>
</feature>
<organism evidence="2 3">
    <name type="scientific">Brachyspira hampsonii</name>
    <dbReference type="NCBI Taxonomy" id="1287055"/>
    <lineage>
        <taxon>Bacteria</taxon>
        <taxon>Pseudomonadati</taxon>
        <taxon>Spirochaetota</taxon>
        <taxon>Spirochaetia</taxon>
        <taxon>Brachyspirales</taxon>
        <taxon>Brachyspiraceae</taxon>
        <taxon>Brachyspira</taxon>
    </lineage>
</organism>
<dbReference type="RefSeq" id="WP_069731429.1">
    <property type="nucleotide sequence ID" value="NZ_CP019914.1"/>
</dbReference>
<sequence length="401" mass="44228">MKKVLLTAMALLTIASASAFGMYGDRDSWIDFLVHGNQLRARMDQFGFVLGNGTIKGTFGFRSQAATTALGNILRTGNTGAVDLTTTISAGIGYTSEPFGIGLGYNYTHIHDRLGVHTPVLMINALNNNLRIAVPVQIATSHNPLNKIAYNGAPDNTEKDYLGISTDIQIRYYTGIDAFNAIRVYFKYGQASYKNRVTTDPETYSDVMAQSVGFETRFYFLNTPLGNVTINPFLKVAFNTSLKGKATDNQVRAGGVGDGTITGGYYSYSYNDYSEKYEWEKSPYDVTVQAVLGITANSDIVTLYVEPSLGYKATYSGKSKYTYTVAGETRTTTSDDPKVIHNLAWGAYTELYIRPVQDLEWYFEMDVNNNTDYAIGNDTYNGVPVKFAATTGITWYLPAFN</sequence>
<proteinExistence type="predicted"/>
<dbReference type="Proteomes" id="UP000264880">
    <property type="component" value="Chromosome"/>
</dbReference>
<keyword evidence="1" id="KW-0732">Signal</keyword>
<evidence type="ECO:0000256" key="1">
    <source>
        <dbReference type="SAM" id="SignalP"/>
    </source>
</evidence>
<dbReference type="KEGG" id="bhp:BHAMNSH16_06215"/>
<gene>
    <name evidence="2" type="ORF">BHAMNSH16_06215</name>
</gene>
<dbReference type="AlphaFoldDB" id="A0AAC9TUX3"/>
<name>A0AAC9TUX3_9SPIR</name>
<dbReference type="Pfam" id="PF05540">
    <property type="entry name" value="Serpulina_VSP"/>
    <property type="match status" value="1"/>
</dbReference>